<dbReference type="PANTHER" id="PTHR10543">
    <property type="entry name" value="BETA-CAROTENE DIOXYGENASE"/>
    <property type="match status" value="1"/>
</dbReference>
<evidence type="ECO:0000256" key="4">
    <source>
        <dbReference type="ARBA" id="ARBA00023004"/>
    </source>
</evidence>
<dbReference type="GO" id="GO:0010436">
    <property type="term" value="F:carotenoid dioxygenase activity"/>
    <property type="evidence" value="ECO:0007669"/>
    <property type="project" value="TreeGrafter"/>
</dbReference>
<evidence type="ECO:0000256" key="5">
    <source>
        <dbReference type="PIRSR" id="PIRSR604294-1"/>
    </source>
</evidence>
<comment type="cofactor">
    <cofactor evidence="5">
        <name>Fe(2+)</name>
        <dbReference type="ChEBI" id="CHEBI:29033"/>
    </cofactor>
    <text evidence="5">Binds 1 Fe(2+) ion per subunit.</text>
</comment>
<keyword evidence="7" id="KW-1185">Reference proteome</keyword>
<dbReference type="Proteomes" id="UP000775213">
    <property type="component" value="Unassembled WGS sequence"/>
</dbReference>
<dbReference type="AlphaFoldDB" id="A0AAV7GUT5"/>
<gene>
    <name evidence="6" type="ORF">IEQ34_012247</name>
</gene>
<dbReference type="Pfam" id="PF03055">
    <property type="entry name" value="RPE65"/>
    <property type="match status" value="1"/>
</dbReference>
<keyword evidence="4 5" id="KW-0408">Iron</keyword>
<sequence length="175" mass="19933">MPIFLLAQPSMVHNFAITEWFAIFPDIQIVMKPMDMVVPGGGSRIGSDRGKVPQLGILPKYAWADAEMRWFEVPGFNQMHTLNAWQEGEETIILVAPNILLIGHTLERMELVHSNVKMVCIELQSGAILRMPHFIKNLDFGVIHVGYIGRNRFTYLRVGDHMPKIFGVRMLDFSL</sequence>
<comment type="similarity">
    <text evidence="1">Belongs to the carotenoid oxygenase family.</text>
</comment>
<dbReference type="EMBL" id="JAGFBR010000011">
    <property type="protein sequence ID" value="KAH0459433.1"/>
    <property type="molecule type" value="Genomic_DNA"/>
</dbReference>
<protein>
    <submittedName>
        <fullName evidence="6">Uncharacterized protein</fullName>
    </submittedName>
</protein>
<evidence type="ECO:0000256" key="2">
    <source>
        <dbReference type="ARBA" id="ARBA00022723"/>
    </source>
</evidence>
<accession>A0AAV7GUT5</accession>
<reference evidence="6 7" key="1">
    <citation type="journal article" date="2021" name="Hortic Res">
        <title>Chromosome-scale assembly of the Dendrobium chrysotoxum genome enhances the understanding of orchid evolution.</title>
        <authorList>
            <person name="Zhang Y."/>
            <person name="Zhang G.Q."/>
            <person name="Zhang D."/>
            <person name="Liu X.D."/>
            <person name="Xu X.Y."/>
            <person name="Sun W.H."/>
            <person name="Yu X."/>
            <person name="Zhu X."/>
            <person name="Wang Z.W."/>
            <person name="Zhao X."/>
            <person name="Zhong W.Y."/>
            <person name="Chen H."/>
            <person name="Yin W.L."/>
            <person name="Huang T."/>
            <person name="Niu S.C."/>
            <person name="Liu Z.J."/>
        </authorList>
    </citation>
    <scope>NUCLEOTIDE SEQUENCE [LARGE SCALE GENOMIC DNA]</scope>
    <source>
        <strain evidence="6">Lindl</strain>
    </source>
</reference>
<dbReference type="GO" id="GO:0046872">
    <property type="term" value="F:metal ion binding"/>
    <property type="evidence" value="ECO:0007669"/>
    <property type="project" value="UniProtKB-KW"/>
</dbReference>
<evidence type="ECO:0000313" key="7">
    <source>
        <dbReference type="Proteomes" id="UP000775213"/>
    </source>
</evidence>
<feature type="binding site" evidence="5">
    <location>
        <position position="13"/>
    </location>
    <ligand>
        <name>Fe cation</name>
        <dbReference type="ChEBI" id="CHEBI:24875"/>
        <note>catalytic</note>
    </ligand>
</feature>
<dbReference type="GO" id="GO:0009570">
    <property type="term" value="C:chloroplast stroma"/>
    <property type="evidence" value="ECO:0007669"/>
    <property type="project" value="TreeGrafter"/>
</dbReference>
<dbReference type="InterPro" id="IPR004294">
    <property type="entry name" value="Carotenoid_Oase"/>
</dbReference>
<keyword evidence="3" id="KW-0223">Dioxygenase</keyword>
<comment type="caution">
    <text evidence="6">The sequence shown here is derived from an EMBL/GenBank/DDBJ whole genome shotgun (WGS) entry which is preliminary data.</text>
</comment>
<keyword evidence="2 5" id="KW-0479">Metal-binding</keyword>
<dbReference type="GO" id="GO:0016121">
    <property type="term" value="P:carotene catabolic process"/>
    <property type="evidence" value="ECO:0007669"/>
    <property type="project" value="TreeGrafter"/>
</dbReference>
<keyword evidence="3" id="KW-0560">Oxidoreductase</keyword>
<dbReference type="PANTHER" id="PTHR10543:SF46">
    <property type="entry name" value="CAROTENOID CLEAVAGE DIOXYGENASE 4, CHLOROPLASTIC-RELATED"/>
    <property type="match status" value="1"/>
</dbReference>
<evidence type="ECO:0000313" key="6">
    <source>
        <dbReference type="EMBL" id="KAH0459433.1"/>
    </source>
</evidence>
<feature type="binding site" evidence="5">
    <location>
        <position position="80"/>
    </location>
    <ligand>
        <name>Fe cation</name>
        <dbReference type="ChEBI" id="CHEBI:24875"/>
        <note>catalytic</note>
    </ligand>
</feature>
<evidence type="ECO:0000256" key="1">
    <source>
        <dbReference type="ARBA" id="ARBA00006787"/>
    </source>
</evidence>
<organism evidence="6 7">
    <name type="scientific">Dendrobium chrysotoxum</name>
    <name type="common">Orchid</name>
    <dbReference type="NCBI Taxonomy" id="161865"/>
    <lineage>
        <taxon>Eukaryota</taxon>
        <taxon>Viridiplantae</taxon>
        <taxon>Streptophyta</taxon>
        <taxon>Embryophyta</taxon>
        <taxon>Tracheophyta</taxon>
        <taxon>Spermatophyta</taxon>
        <taxon>Magnoliopsida</taxon>
        <taxon>Liliopsida</taxon>
        <taxon>Asparagales</taxon>
        <taxon>Orchidaceae</taxon>
        <taxon>Epidendroideae</taxon>
        <taxon>Malaxideae</taxon>
        <taxon>Dendrobiinae</taxon>
        <taxon>Dendrobium</taxon>
    </lineage>
</organism>
<evidence type="ECO:0000256" key="3">
    <source>
        <dbReference type="ARBA" id="ARBA00022964"/>
    </source>
</evidence>
<proteinExistence type="inferred from homology"/>
<name>A0AAV7GUT5_DENCH</name>